<name>A0A8S1KL94_PARPR</name>
<organism evidence="1 2">
    <name type="scientific">Paramecium primaurelia</name>
    <dbReference type="NCBI Taxonomy" id="5886"/>
    <lineage>
        <taxon>Eukaryota</taxon>
        <taxon>Sar</taxon>
        <taxon>Alveolata</taxon>
        <taxon>Ciliophora</taxon>
        <taxon>Intramacronucleata</taxon>
        <taxon>Oligohymenophorea</taxon>
        <taxon>Peniculida</taxon>
        <taxon>Parameciidae</taxon>
        <taxon>Paramecium</taxon>
    </lineage>
</organism>
<dbReference type="EMBL" id="CAJJDM010000020">
    <property type="protein sequence ID" value="CAD8054695.1"/>
    <property type="molecule type" value="Genomic_DNA"/>
</dbReference>
<sequence length="48" mass="5727">MKLVLFEPLQKNKQKHQGKQKNKGITKKEKENKLAEFEQIIALLKFFI</sequence>
<proteinExistence type="predicted"/>
<keyword evidence="2" id="KW-1185">Reference proteome</keyword>
<dbReference type="Proteomes" id="UP000688137">
    <property type="component" value="Unassembled WGS sequence"/>
</dbReference>
<dbReference type="AlphaFoldDB" id="A0A8S1KL94"/>
<comment type="caution">
    <text evidence="1">The sequence shown here is derived from an EMBL/GenBank/DDBJ whole genome shotgun (WGS) entry which is preliminary data.</text>
</comment>
<accession>A0A8S1KL94</accession>
<evidence type="ECO:0000313" key="1">
    <source>
        <dbReference type="EMBL" id="CAD8054695.1"/>
    </source>
</evidence>
<evidence type="ECO:0000313" key="2">
    <source>
        <dbReference type="Proteomes" id="UP000688137"/>
    </source>
</evidence>
<protein>
    <submittedName>
        <fullName evidence="1">Uncharacterized protein</fullName>
    </submittedName>
</protein>
<gene>
    <name evidence="1" type="ORF">PPRIM_AZ9-3.1.T0220161</name>
</gene>
<reference evidence="1" key="1">
    <citation type="submission" date="2021-01" db="EMBL/GenBank/DDBJ databases">
        <authorList>
            <consortium name="Genoscope - CEA"/>
            <person name="William W."/>
        </authorList>
    </citation>
    <scope>NUCLEOTIDE SEQUENCE</scope>
</reference>